<keyword evidence="1" id="KW-1185">Reference proteome</keyword>
<evidence type="ECO:0000313" key="1">
    <source>
        <dbReference type="Proteomes" id="UP000095283"/>
    </source>
</evidence>
<dbReference type="Proteomes" id="UP000095283">
    <property type="component" value="Unplaced"/>
</dbReference>
<evidence type="ECO:0000313" key="2">
    <source>
        <dbReference type="WBParaSite" id="Hba_18281"/>
    </source>
</evidence>
<dbReference type="AlphaFoldDB" id="A0A1I7XKP1"/>
<reference evidence="2" key="1">
    <citation type="submission" date="2016-11" db="UniProtKB">
        <authorList>
            <consortium name="WormBaseParasite"/>
        </authorList>
    </citation>
    <scope>IDENTIFICATION</scope>
</reference>
<sequence length="62" mass="6946">MLCYASRSMTNRNLLILLISADELITIELNHVVGSVARKTKIWEIAVRRLSSQVVAVSESMD</sequence>
<proteinExistence type="predicted"/>
<protein>
    <submittedName>
        <fullName evidence="2">Uncharacterized protein</fullName>
    </submittedName>
</protein>
<organism evidence="1 2">
    <name type="scientific">Heterorhabditis bacteriophora</name>
    <name type="common">Entomopathogenic nematode worm</name>
    <dbReference type="NCBI Taxonomy" id="37862"/>
    <lineage>
        <taxon>Eukaryota</taxon>
        <taxon>Metazoa</taxon>
        <taxon>Ecdysozoa</taxon>
        <taxon>Nematoda</taxon>
        <taxon>Chromadorea</taxon>
        <taxon>Rhabditida</taxon>
        <taxon>Rhabditina</taxon>
        <taxon>Rhabditomorpha</taxon>
        <taxon>Strongyloidea</taxon>
        <taxon>Heterorhabditidae</taxon>
        <taxon>Heterorhabditis</taxon>
    </lineage>
</organism>
<accession>A0A1I7XKP1</accession>
<name>A0A1I7XKP1_HETBA</name>
<dbReference type="WBParaSite" id="Hba_18281">
    <property type="protein sequence ID" value="Hba_18281"/>
    <property type="gene ID" value="Hba_18281"/>
</dbReference>